<feature type="transmembrane region" description="Helical" evidence="8">
    <location>
        <begin position="94"/>
        <end position="115"/>
    </location>
</feature>
<dbReference type="GO" id="GO:0005886">
    <property type="term" value="C:plasma membrane"/>
    <property type="evidence" value="ECO:0007669"/>
    <property type="project" value="UniProtKB-SubCell"/>
</dbReference>
<dbReference type="Pfam" id="PF01032">
    <property type="entry name" value="FecCD"/>
    <property type="match status" value="1"/>
</dbReference>
<feature type="transmembrane region" description="Helical" evidence="8">
    <location>
        <begin position="189"/>
        <end position="214"/>
    </location>
</feature>
<dbReference type="AlphaFoldDB" id="A0A9Q8CJU9"/>
<dbReference type="Proteomes" id="UP000295280">
    <property type="component" value="Unassembled WGS sequence"/>
</dbReference>
<proteinExistence type="inferred from homology"/>
<dbReference type="CDD" id="cd06550">
    <property type="entry name" value="TM_ABC_iron-siderophores_like"/>
    <property type="match status" value="1"/>
</dbReference>
<keyword evidence="3" id="KW-0813">Transport</keyword>
<comment type="subcellular location">
    <subcellularLocation>
        <location evidence="1">Cell membrane</location>
        <topology evidence="1">Multi-pass membrane protein</topology>
    </subcellularLocation>
</comment>
<evidence type="ECO:0000256" key="8">
    <source>
        <dbReference type="SAM" id="Phobius"/>
    </source>
</evidence>
<evidence type="ECO:0000313" key="9">
    <source>
        <dbReference type="EMBL" id="TDM00835.1"/>
    </source>
</evidence>
<feature type="transmembrane region" description="Helical" evidence="8">
    <location>
        <begin position="62"/>
        <end position="82"/>
    </location>
</feature>
<feature type="transmembrane region" description="Helical" evidence="8">
    <location>
        <begin position="297"/>
        <end position="318"/>
    </location>
</feature>
<evidence type="ECO:0000256" key="2">
    <source>
        <dbReference type="ARBA" id="ARBA00007935"/>
    </source>
</evidence>
<dbReference type="GO" id="GO:0033214">
    <property type="term" value="P:siderophore-iron import into cell"/>
    <property type="evidence" value="ECO:0007669"/>
    <property type="project" value="TreeGrafter"/>
</dbReference>
<evidence type="ECO:0000256" key="6">
    <source>
        <dbReference type="ARBA" id="ARBA00022989"/>
    </source>
</evidence>
<feature type="transmembrane region" description="Helical" evidence="8">
    <location>
        <begin position="235"/>
        <end position="266"/>
    </location>
</feature>
<evidence type="ECO:0000256" key="4">
    <source>
        <dbReference type="ARBA" id="ARBA00022475"/>
    </source>
</evidence>
<keyword evidence="4" id="KW-1003">Cell membrane</keyword>
<dbReference type="PANTHER" id="PTHR30472">
    <property type="entry name" value="FERRIC ENTEROBACTIN TRANSPORT SYSTEM PERMEASE PROTEIN"/>
    <property type="match status" value="1"/>
</dbReference>
<organism evidence="9 10">
    <name type="scientific">Macrococcus carouselicus</name>
    <dbReference type="NCBI Taxonomy" id="69969"/>
    <lineage>
        <taxon>Bacteria</taxon>
        <taxon>Bacillati</taxon>
        <taxon>Bacillota</taxon>
        <taxon>Bacilli</taxon>
        <taxon>Bacillales</taxon>
        <taxon>Staphylococcaceae</taxon>
        <taxon>Macrococcus</taxon>
    </lineage>
</organism>
<feature type="transmembrane region" description="Helical" evidence="8">
    <location>
        <begin position="121"/>
        <end position="139"/>
    </location>
</feature>
<keyword evidence="7 8" id="KW-0472">Membrane</keyword>
<keyword evidence="10" id="KW-1185">Reference proteome</keyword>
<feature type="transmembrane region" description="Helical" evidence="8">
    <location>
        <begin position="272"/>
        <end position="290"/>
    </location>
</feature>
<accession>A0A9Q8CJU9</accession>
<comment type="similarity">
    <text evidence="2">Belongs to the binding-protein-dependent transport system permease family. FecCD subfamily.</text>
</comment>
<name>A0A9Q8CJU9_9STAP</name>
<keyword evidence="5 8" id="KW-0812">Transmembrane</keyword>
<comment type="caution">
    <text evidence="9">The sequence shown here is derived from an EMBL/GenBank/DDBJ whole genome shotgun (WGS) entry which is preliminary data.</text>
</comment>
<evidence type="ECO:0000256" key="7">
    <source>
        <dbReference type="ARBA" id="ARBA00023136"/>
    </source>
</evidence>
<evidence type="ECO:0000256" key="3">
    <source>
        <dbReference type="ARBA" id="ARBA00022448"/>
    </source>
</evidence>
<feature type="transmembrane region" description="Helical" evidence="8">
    <location>
        <begin position="146"/>
        <end position="169"/>
    </location>
</feature>
<reference evidence="9 10" key="1">
    <citation type="submission" date="2019-01" db="EMBL/GenBank/DDBJ databases">
        <title>Draft genome sequences of the type strains of six Macrococcus species.</title>
        <authorList>
            <person name="Mazhar S."/>
            <person name="Altermann E."/>
            <person name="Hill C."/>
            <person name="Mcauliffe O."/>
        </authorList>
    </citation>
    <scope>NUCLEOTIDE SEQUENCE [LARGE SCALE GENOMIC DNA]</scope>
    <source>
        <strain evidence="9 10">ATCC 51828</strain>
    </source>
</reference>
<protein>
    <submittedName>
        <fullName evidence="9">Iron ABC transporter permease</fullName>
    </submittedName>
</protein>
<evidence type="ECO:0000313" key="10">
    <source>
        <dbReference type="Proteomes" id="UP000295280"/>
    </source>
</evidence>
<dbReference type="InterPro" id="IPR000522">
    <property type="entry name" value="ABC_transptr_permease_BtuC"/>
</dbReference>
<gene>
    <name evidence="9" type="ORF">ERX40_08485</name>
</gene>
<sequence length="326" mass="34752">MTTGLRVLAQELRKDWNSLQKHLTSKLSFLLIIAVFCHLFIVRGQGLPADAFDWMIVTEVRLPRTLLGLLTGFVLALTGAVFQTIFSNKLADSFTLGIAGGASLGSAIGVVLGVSAAGLSITGSLMTLVIVIVLTQLCFRSNQRIGMVLFGMFINFFCSSALYGLVIFWPGRTRQLLNYLFGSIGTAGWQDIAILLPVTVFGTIGLLMLSRAVSIVANGETIARGVGVNDRQTTYIALTIASVMTAVLISMTGIIGFVGLIIPQLFNGIKKLLTIGLMGGLSVIMADFLGNNMITPIQLPVSVPLSLAGLPLLLMIILKKGYGGER</sequence>
<dbReference type="SUPFAM" id="SSF81345">
    <property type="entry name" value="ABC transporter involved in vitamin B12 uptake, BtuC"/>
    <property type="match status" value="1"/>
</dbReference>
<dbReference type="OrthoDB" id="9792889at2"/>
<dbReference type="RefSeq" id="WP_133418067.1">
    <property type="nucleotide sequence ID" value="NZ_SCWD01000003.1"/>
</dbReference>
<dbReference type="GO" id="GO:0022857">
    <property type="term" value="F:transmembrane transporter activity"/>
    <property type="evidence" value="ECO:0007669"/>
    <property type="project" value="InterPro"/>
</dbReference>
<evidence type="ECO:0000256" key="1">
    <source>
        <dbReference type="ARBA" id="ARBA00004651"/>
    </source>
</evidence>
<dbReference type="Gene3D" id="1.10.3470.10">
    <property type="entry name" value="ABC transporter involved in vitamin B12 uptake, BtuC"/>
    <property type="match status" value="1"/>
</dbReference>
<feature type="transmembrane region" description="Helical" evidence="8">
    <location>
        <begin position="23"/>
        <end position="42"/>
    </location>
</feature>
<keyword evidence="6 8" id="KW-1133">Transmembrane helix</keyword>
<dbReference type="InterPro" id="IPR037294">
    <property type="entry name" value="ABC_BtuC-like"/>
</dbReference>
<evidence type="ECO:0000256" key="5">
    <source>
        <dbReference type="ARBA" id="ARBA00022692"/>
    </source>
</evidence>
<dbReference type="PANTHER" id="PTHR30472:SF25">
    <property type="entry name" value="ABC TRANSPORTER PERMEASE PROTEIN MJ0876-RELATED"/>
    <property type="match status" value="1"/>
</dbReference>
<dbReference type="EMBL" id="SCWD01000003">
    <property type="protein sequence ID" value="TDM00835.1"/>
    <property type="molecule type" value="Genomic_DNA"/>
</dbReference>